<feature type="transmembrane region" description="Helical" evidence="1">
    <location>
        <begin position="28"/>
        <end position="46"/>
    </location>
</feature>
<name>A0ABQ0NWL0_9PROT</name>
<gene>
    <name evidence="2" type="ORF">AA15669_0342</name>
</gene>
<dbReference type="NCBIfam" id="NF006749">
    <property type="entry name" value="PRK09272.1-2"/>
    <property type="match status" value="1"/>
</dbReference>
<evidence type="ECO:0000256" key="1">
    <source>
        <dbReference type="SAM" id="Phobius"/>
    </source>
</evidence>
<organism evidence="2 3">
    <name type="scientific">Saccharibacter floricola DSM 15669</name>
    <dbReference type="NCBI Taxonomy" id="1123227"/>
    <lineage>
        <taxon>Bacteria</taxon>
        <taxon>Pseudomonadati</taxon>
        <taxon>Pseudomonadota</taxon>
        <taxon>Alphaproteobacteria</taxon>
        <taxon>Acetobacterales</taxon>
        <taxon>Acetobacteraceae</taxon>
        <taxon>Saccharibacter</taxon>
    </lineage>
</organism>
<accession>A0ABQ0NWL0</accession>
<evidence type="ECO:0000313" key="2">
    <source>
        <dbReference type="EMBL" id="GBQ05173.1"/>
    </source>
</evidence>
<comment type="caution">
    <text evidence="2">The sequence shown here is derived from an EMBL/GenBank/DDBJ whole genome shotgun (WGS) entry which is preliminary data.</text>
</comment>
<proteinExistence type="predicted"/>
<keyword evidence="1" id="KW-0812">Transmembrane</keyword>
<dbReference type="InterPro" id="IPR058117">
    <property type="entry name" value="BV97_02767-like"/>
</dbReference>
<keyword evidence="1" id="KW-0472">Membrane</keyword>
<sequence length="114" mass="12725">MFLVKVILSGLLIAVVSSVARRYPGFGALIAALPLISVLGMVWLWLEKPDPSLMANHTEATFWYVLPSLPMFLVMPFLLRHGMDFWLVLVIGCSLTCVLYLLVTWVGSQFGLKL</sequence>
<reference evidence="2" key="1">
    <citation type="submission" date="2013-04" db="EMBL/GenBank/DDBJ databases">
        <title>The genome sequencing project of 58 acetic acid bacteria.</title>
        <authorList>
            <person name="Okamoto-Kainuma A."/>
            <person name="Ishikawa M."/>
            <person name="Umino S."/>
            <person name="Koizumi Y."/>
            <person name="Shiwa Y."/>
            <person name="Yoshikawa H."/>
            <person name="Matsutani M."/>
            <person name="Matsushita K."/>
        </authorList>
    </citation>
    <scope>NUCLEOTIDE SEQUENCE</scope>
    <source>
        <strain evidence="2">DSM 15669</strain>
    </source>
</reference>
<protein>
    <recommendedName>
        <fullName evidence="4">DUF3147 family protein</fullName>
    </recommendedName>
</protein>
<dbReference type="RefSeq" id="WP_018979890.1">
    <property type="nucleotide sequence ID" value="NZ_BAQD01000003.1"/>
</dbReference>
<keyword evidence="3" id="KW-1185">Reference proteome</keyword>
<dbReference type="Proteomes" id="UP001062901">
    <property type="component" value="Unassembled WGS sequence"/>
</dbReference>
<dbReference type="EMBL" id="BAQD01000003">
    <property type="protein sequence ID" value="GBQ05173.1"/>
    <property type="molecule type" value="Genomic_DNA"/>
</dbReference>
<feature type="transmembrane region" description="Helical" evidence="1">
    <location>
        <begin position="58"/>
        <end position="79"/>
    </location>
</feature>
<evidence type="ECO:0000313" key="3">
    <source>
        <dbReference type="Proteomes" id="UP001062901"/>
    </source>
</evidence>
<feature type="transmembrane region" description="Helical" evidence="1">
    <location>
        <begin position="85"/>
        <end position="106"/>
    </location>
</feature>
<evidence type="ECO:0008006" key="4">
    <source>
        <dbReference type="Google" id="ProtNLM"/>
    </source>
</evidence>
<keyword evidence="1" id="KW-1133">Transmembrane helix</keyword>